<comment type="caution">
    <text evidence="1">The sequence shown here is derived from an EMBL/GenBank/DDBJ whole genome shotgun (WGS) entry which is preliminary data.</text>
</comment>
<feature type="non-terminal residue" evidence="1">
    <location>
        <position position="1"/>
    </location>
</feature>
<reference evidence="1 2" key="1">
    <citation type="submission" date="2021-03" db="EMBL/GenBank/DDBJ databases">
        <title>novel species isolated from a fishpond in China.</title>
        <authorList>
            <person name="Lu H."/>
            <person name="Cai Z."/>
        </authorList>
    </citation>
    <scope>NUCLEOTIDE SEQUENCE [LARGE SCALE GENOMIC DNA]</scope>
    <source>
        <strain evidence="1 2">Y57</strain>
    </source>
</reference>
<protein>
    <submittedName>
        <fullName evidence="1">Uncharacterized protein</fullName>
    </submittedName>
</protein>
<evidence type="ECO:0000313" key="2">
    <source>
        <dbReference type="Proteomes" id="UP000663992"/>
    </source>
</evidence>
<dbReference type="EMBL" id="JAFKCS010000081">
    <property type="protein sequence ID" value="MBN7822511.1"/>
    <property type="molecule type" value="Genomic_DNA"/>
</dbReference>
<organism evidence="1 2">
    <name type="scientific">Bowmanella yangjiangensis</name>
    <dbReference type="NCBI Taxonomy" id="2811230"/>
    <lineage>
        <taxon>Bacteria</taxon>
        <taxon>Pseudomonadati</taxon>
        <taxon>Pseudomonadota</taxon>
        <taxon>Gammaproteobacteria</taxon>
        <taxon>Alteromonadales</taxon>
        <taxon>Alteromonadaceae</taxon>
        <taxon>Bowmanella</taxon>
    </lineage>
</organism>
<sequence length="119" mass="13350">GFRQVDSGVYLVSKLPTSASIKGRGVCSNCKKITEKISWPTDAFYSIKLAAGNVWAWNAEYLQVLKQHVTGKQRSDAAYARENALFLYYLARLPKYVLLKKSRPLLLKKIDALLSVRAA</sequence>
<gene>
    <name evidence="1" type="ORF">J0A65_21795</name>
</gene>
<evidence type="ECO:0000313" key="1">
    <source>
        <dbReference type="EMBL" id="MBN7822511.1"/>
    </source>
</evidence>
<accession>A0ABS3D2B7</accession>
<dbReference type="Proteomes" id="UP000663992">
    <property type="component" value="Unassembled WGS sequence"/>
</dbReference>
<name>A0ABS3D2B7_9ALTE</name>
<dbReference type="RefSeq" id="WP_206596429.1">
    <property type="nucleotide sequence ID" value="NZ_JAFKCS010000081.1"/>
</dbReference>
<proteinExistence type="predicted"/>
<keyword evidence="2" id="KW-1185">Reference proteome</keyword>